<accession>A0A5N5SY14</accession>
<evidence type="ECO:0000256" key="1">
    <source>
        <dbReference type="SAM" id="MobiDB-lite"/>
    </source>
</evidence>
<name>A0A5N5SY14_9CRUS</name>
<dbReference type="InterPro" id="IPR042201">
    <property type="entry name" value="FH2_Formin_sf"/>
</dbReference>
<dbReference type="AlphaFoldDB" id="A0A5N5SY14"/>
<dbReference type="OrthoDB" id="1104827at2759"/>
<feature type="region of interest" description="Disordered" evidence="1">
    <location>
        <begin position="172"/>
        <end position="230"/>
    </location>
</feature>
<feature type="compositionally biased region" description="Basic and acidic residues" evidence="1">
    <location>
        <begin position="79"/>
        <end position="116"/>
    </location>
</feature>
<sequence length="244" mass="28745">MRHHKQDPEDQFIEKFTEFQKSAEDEISLLETSLEIMIQRFQQVSELFTFDVQKYSQEEFFRDFNEFIGLWKRAKDDIHKERDKKKREQEARERAEQEKQDKVERDTRQRALHDVTNDQSNTEVMDQLVQLINTGQVFDVMGAGRRRRPAKTPGTRNASALCGTEVILFDGNEKENVTRPSRSRNKRPGIPTGLEGRDREIITSNAHQQQQQQQQSQSINNAKQDSTASHDAIFQRLRELDYLY</sequence>
<dbReference type="PANTHER" id="PTHR45725:SF1">
    <property type="entry name" value="DISHEVELLED ASSOCIATED ACTIVATOR OF MORPHOGENESIS, ISOFORM D"/>
    <property type="match status" value="1"/>
</dbReference>
<keyword evidence="4" id="KW-1185">Reference proteome</keyword>
<evidence type="ECO:0000259" key="2">
    <source>
        <dbReference type="PROSITE" id="PS51444"/>
    </source>
</evidence>
<reference evidence="3 4" key="1">
    <citation type="journal article" date="2019" name="PLoS Biol.">
        <title>Sex chromosomes control vertical transmission of feminizing Wolbachia symbionts in an isopod.</title>
        <authorList>
            <person name="Becking T."/>
            <person name="Chebbi M.A."/>
            <person name="Giraud I."/>
            <person name="Moumen B."/>
            <person name="Laverre T."/>
            <person name="Caubet Y."/>
            <person name="Peccoud J."/>
            <person name="Gilbert C."/>
            <person name="Cordaux R."/>
        </authorList>
    </citation>
    <scope>NUCLEOTIDE SEQUENCE [LARGE SCALE GENOMIC DNA]</scope>
    <source>
        <strain evidence="3">ANa2</strain>
        <tissue evidence="3">Whole body excluding digestive tract and cuticle</tissue>
    </source>
</reference>
<gene>
    <name evidence="3" type="primary">DIAPH2</name>
    <name evidence="3" type="ORF">Anas_06661</name>
</gene>
<proteinExistence type="predicted"/>
<evidence type="ECO:0000313" key="4">
    <source>
        <dbReference type="Proteomes" id="UP000326759"/>
    </source>
</evidence>
<dbReference type="InterPro" id="IPR015425">
    <property type="entry name" value="FH2_Formin"/>
</dbReference>
<evidence type="ECO:0000313" key="3">
    <source>
        <dbReference type="EMBL" id="KAB7499101.1"/>
    </source>
</evidence>
<feature type="region of interest" description="Disordered" evidence="1">
    <location>
        <begin position="79"/>
        <end position="120"/>
    </location>
</feature>
<protein>
    <submittedName>
        <fullName evidence="3">Protein diaphanous-like protein 2</fullName>
    </submittedName>
</protein>
<comment type="caution">
    <text evidence="3">The sequence shown here is derived from an EMBL/GenBank/DDBJ whole genome shotgun (WGS) entry which is preliminary data.</text>
</comment>
<dbReference type="Gene3D" id="1.20.58.2220">
    <property type="entry name" value="Formin, FH2 domain"/>
    <property type="match status" value="1"/>
</dbReference>
<dbReference type="InterPro" id="IPR051425">
    <property type="entry name" value="Formin_Homology"/>
</dbReference>
<dbReference type="SUPFAM" id="SSF101447">
    <property type="entry name" value="Formin homology 2 domain (FH2 domain)"/>
    <property type="match status" value="1"/>
</dbReference>
<feature type="compositionally biased region" description="Polar residues" evidence="1">
    <location>
        <begin position="219"/>
        <end position="229"/>
    </location>
</feature>
<feature type="compositionally biased region" description="Low complexity" evidence="1">
    <location>
        <begin position="208"/>
        <end position="218"/>
    </location>
</feature>
<dbReference type="Proteomes" id="UP000326759">
    <property type="component" value="Unassembled WGS sequence"/>
</dbReference>
<dbReference type="PANTHER" id="PTHR45725">
    <property type="entry name" value="FORMIN HOMOLOGY 2 FAMILY MEMBER"/>
    <property type="match status" value="1"/>
</dbReference>
<organism evidence="3 4">
    <name type="scientific">Armadillidium nasatum</name>
    <dbReference type="NCBI Taxonomy" id="96803"/>
    <lineage>
        <taxon>Eukaryota</taxon>
        <taxon>Metazoa</taxon>
        <taxon>Ecdysozoa</taxon>
        <taxon>Arthropoda</taxon>
        <taxon>Crustacea</taxon>
        <taxon>Multicrustacea</taxon>
        <taxon>Malacostraca</taxon>
        <taxon>Eumalacostraca</taxon>
        <taxon>Peracarida</taxon>
        <taxon>Isopoda</taxon>
        <taxon>Oniscidea</taxon>
        <taxon>Crinocheta</taxon>
        <taxon>Armadillidiidae</taxon>
        <taxon>Armadillidium</taxon>
    </lineage>
</organism>
<feature type="domain" description="FH2" evidence="2">
    <location>
        <begin position="1"/>
        <end position="97"/>
    </location>
</feature>
<dbReference type="PROSITE" id="PS51444">
    <property type="entry name" value="FH2"/>
    <property type="match status" value="1"/>
</dbReference>
<dbReference type="EMBL" id="SEYY01018687">
    <property type="protein sequence ID" value="KAB7499101.1"/>
    <property type="molecule type" value="Genomic_DNA"/>
</dbReference>